<reference evidence="1 2" key="1">
    <citation type="journal article" date="2015" name="Int. J. Syst. Evol. Microbiol.">
        <title>Carboxylicivirga linearis sp. nov., isolated from a sea cucumber culture pond.</title>
        <authorList>
            <person name="Wang F.Q."/>
            <person name="Zhou Y.X."/>
            <person name="Lin X.Z."/>
            <person name="Chen G.J."/>
            <person name="Du Z.J."/>
        </authorList>
    </citation>
    <scope>NUCLEOTIDE SEQUENCE [LARGE SCALE GENOMIC DNA]</scope>
    <source>
        <strain evidence="1 2">FB218</strain>
    </source>
</reference>
<protein>
    <recommendedName>
        <fullName evidence="3">Glycosyl transferase family 11</fullName>
    </recommendedName>
</protein>
<dbReference type="RefSeq" id="WP_212212994.1">
    <property type="nucleotide sequence ID" value="NZ_JAGUCO010000001.1"/>
</dbReference>
<dbReference type="EMBL" id="JAGUCO010000001">
    <property type="protein sequence ID" value="MBS2097106.1"/>
    <property type="molecule type" value="Genomic_DNA"/>
</dbReference>
<evidence type="ECO:0000313" key="2">
    <source>
        <dbReference type="Proteomes" id="UP000708576"/>
    </source>
</evidence>
<evidence type="ECO:0008006" key="3">
    <source>
        <dbReference type="Google" id="ProtNLM"/>
    </source>
</evidence>
<accession>A0ABS5JRS7</accession>
<proteinExistence type="predicted"/>
<name>A0ABS5JRS7_9BACT</name>
<organism evidence="1 2">
    <name type="scientific">Carboxylicivirga linearis</name>
    <dbReference type="NCBI Taxonomy" id="1628157"/>
    <lineage>
        <taxon>Bacteria</taxon>
        <taxon>Pseudomonadati</taxon>
        <taxon>Bacteroidota</taxon>
        <taxon>Bacteroidia</taxon>
        <taxon>Marinilabiliales</taxon>
        <taxon>Marinilabiliaceae</taxon>
        <taxon>Carboxylicivirga</taxon>
    </lineage>
</organism>
<dbReference type="Proteomes" id="UP000708576">
    <property type="component" value="Unassembled WGS sequence"/>
</dbReference>
<comment type="caution">
    <text evidence="1">The sequence shown here is derived from an EMBL/GenBank/DDBJ whole genome shotgun (WGS) entry which is preliminary data.</text>
</comment>
<sequence>MKIIYLVPFGGLANRLRVIASAIEFSKEYNFKLKVFWINRPELNSSYDDLLCSIPNVEIISKKNNILWRALIHISSHYTIYSWLKKTLLLTDYMLKSKFEKGYFDIESEKFCNYLMKSHKSKNWLITCRKFYNYSNKTLNLFVPQIKVQDKVDKFIKENIGGKFIAVHIRRTDNSISIENSPLHLFEAVIEKAILKNTKILVCTDSSSTKQYLKEKYSSSLVIPESNLSRNSKEGITDAFVEFILLSNSLKIYASQGSTFSLLASEFKSIDLEIVSKTAEISS</sequence>
<gene>
    <name evidence="1" type="ORF">KEM10_02375</name>
</gene>
<dbReference type="Gene3D" id="3.40.50.11350">
    <property type="match status" value="1"/>
</dbReference>
<evidence type="ECO:0000313" key="1">
    <source>
        <dbReference type="EMBL" id="MBS2097106.1"/>
    </source>
</evidence>
<keyword evidence="2" id="KW-1185">Reference proteome</keyword>